<evidence type="ECO:0000313" key="1">
    <source>
        <dbReference type="EMBL" id="MBX43437.1"/>
    </source>
</evidence>
<reference evidence="1" key="1">
    <citation type="submission" date="2018-02" db="EMBL/GenBank/DDBJ databases">
        <title>Rhizophora mucronata_Transcriptome.</title>
        <authorList>
            <person name="Meera S.P."/>
            <person name="Sreeshan A."/>
            <person name="Augustine A."/>
        </authorList>
    </citation>
    <scope>NUCLEOTIDE SEQUENCE</scope>
    <source>
        <tissue evidence="1">Leaf</tissue>
    </source>
</reference>
<proteinExistence type="predicted"/>
<organism evidence="1">
    <name type="scientific">Rhizophora mucronata</name>
    <name type="common">Asiatic mangrove</name>
    <dbReference type="NCBI Taxonomy" id="61149"/>
    <lineage>
        <taxon>Eukaryota</taxon>
        <taxon>Viridiplantae</taxon>
        <taxon>Streptophyta</taxon>
        <taxon>Embryophyta</taxon>
        <taxon>Tracheophyta</taxon>
        <taxon>Spermatophyta</taxon>
        <taxon>Magnoliopsida</taxon>
        <taxon>eudicotyledons</taxon>
        <taxon>Gunneridae</taxon>
        <taxon>Pentapetalae</taxon>
        <taxon>rosids</taxon>
        <taxon>fabids</taxon>
        <taxon>Malpighiales</taxon>
        <taxon>Rhizophoraceae</taxon>
        <taxon>Rhizophora</taxon>
    </lineage>
</organism>
<name>A0A2P2NLP7_RHIMU</name>
<accession>A0A2P2NLP7</accession>
<sequence length="35" mass="3915">MSISISSNSIRLITAKVFLLFVFCLIAQAKLKTRT</sequence>
<dbReference type="AlphaFoldDB" id="A0A2P2NLP7"/>
<dbReference type="EMBL" id="GGEC01062953">
    <property type="protein sequence ID" value="MBX43437.1"/>
    <property type="molecule type" value="Transcribed_RNA"/>
</dbReference>
<protein>
    <submittedName>
        <fullName evidence="1">Uncharacterized protein</fullName>
    </submittedName>
</protein>